<evidence type="ECO:0000313" key="7">
    <source>
        <dbReference type="EMBL" id="KAF9067585.1"/>
    </source>
</evidence>
<feature type="transmembrane region" description="Helical" evidence="6">
    <location>
        <begin position="453"/>
        <end position="477"/>
    </location>
</feature>
<dbReference type="GO" id="GO:0005886">
    <property type="term" value="C:plasma membrane"/>
    <property type="evidence" value="ECO:0007669"/>
    <property type="project" value="TreeGrafter"/>
</dbReference>
<dbReference type="InterPro" id="IPR011701">
    <property type="entry name" value="MFS"/>
</dbReference>
<feature type="transmembrane region" description="Helical" evidence="6">
    <location>
        <begin position="153"/>
        <end position="177"/>
    </location>
</feature>
<evidence type="ECO:0000256" key="4">
    <source>
        <dbReference type="ARBA" id="ARBA00023136"/>
    </source>
</evidence>
<feature type="transmembrane region" description="Helical" evidence="6">
    <location>
        <begin position="323"/>
        <end position="341"/>
    </location>
</feature>
<comment type="subcellular location">
    <subcellularLocation>
        <location evidence="1">Membrane</location>
        <topology evidence="1">Multi-pass membrane protein</topology>
    </subcellularLocation>
</comment>
<gene>
    <name evidence="7" type="ORF">BDP27DRAFT_1393021</name>
</gene>
<dbReference type="Proteomes" id="UP000772434">
    <property type="component" value="Unassembled WGS sequence"/>
</dbReference>
<protein>
    <submittedName>
        <fullName evidence="7">Major facilitator superfamily domain-containing protein</fullName>
    </submittedName>
</protein>
<dbReference type="Gene3D" id="1.20.1250.20">
    <property type="entry name" value="MFS general substrate transporter like domains"/>
    <property type="match status" value="2"/>
</dbReference>
<evidence type="ECO:0000256" key="5">
    <source>
        <dbReference type="SAM" id="MobiDB-lite"/>
    </source>
</evidence>
<feature type="transmembrane region" description="Helical" evidence="6">
    <location>
        <begin position="397"/>
        <end position="418"/>
    </location>
</feature>
<name>A0A9P5PT38_9AGAR</name>
<feature type="transmembrane region" description="Helical" evidence="6">
    <location>
        <begin position="565"/>
        <end position="585"/>
    </location>
</feature>
<dbReference type="AlphaFoldDB" id="A0A9P5PT38"/>
<feature type="transmembrane region" description="Helical" evidence="6">
    <location>
        <begin position="131"/>
        <end position="147"/>
    </location>
</feature>
<dbReference type="OrthoDB" id="2241241at2759"/>
<evidence type="ECO:0000256" key="3">
    <source>
        <dbReference type="ARBA" id="ARBA00022989"/>
    </source>
</evidence>
<keyword evidence="4 6" id="KW-0472">Membrane</keyword>
<keyword evidence="3 6" id="KW-1133">Transmembrane helix</keyword>
<evidence type="ECO:0000313" key="8">
    <source>
        <dbReference type="Proteomes" id="UP000772434"/>
    </source>
</evidence>
<proteinExistence type="predicted"/>
<feature type="region of interest" description="Disordered" evidence="5">
    <location>
        <begin position="1"/>
        <end position="30"/>
    </location>
</feature>
<evidence type="ECO:0000256" key="1">
    <source>
        <dbReference type="ARBA" id="ARBA00004141"/>
    </source>
</evidence>
<keyword evidence="2 6" id="KW-0812">Transmembrane</keyword>
<feature type="transmembrane region" description="Helical" evidence="6">
    <location>
        <begin position="220"/>
        <end position="243"/>
    </location>
</feature>
<sequence length="634" mass="69376">MAYYSNGHALESNPSLRNHETEPLLRTDESAISDEGQYVQSAGVTRMEAIHRSASGSSGRATLWAISISVIVCAWAHSLDASTTYNYHALATSTFAKHSSGLASLSIATGIISSVCQPFIAKISDITSRPYTYILVLAFYVVGYVIVATSRTISAYVIGSVFVSIGSSGLSLLNSIIVADLTTLEWRGFVSSLLSAPYLVNTWFAGKIVSALSTGEKWRWGYGMFAIIMPVALSPAIFTLIYLDRKAQREGIINVASSGVARRRALARAEGHQVEDIPWVIRVKQLLVEIDAFGLMLLGFGWTLLLLPFSLKTYAKGGWHNPSLIVMMVAGTAFLIAYVLYEVYVSPVPSAPKRILKNKTFIMTVIIDLVYLMAGKLRDLYFPSYIFIVKDWSVANWTYFNNTLILSLCFFGICAGLFQRWTHRYKTSQISGLCVKIIGMGILLKGGRATSDTATLIIAQIIVGGGGAFSVVGSRVASQASVPHQDVALVIALLSLWSTIGSSVGAAFAALIWSAKMPMYLREYLPASTTDEEIAVFFGNIKTIRAYAFDSPIRQGAIQAYQRTLWYLIVPALVLSFIPLTAACFQTNYFLGTQQNAVMNVAPDGSRIDTEVDEEETLAKPKTFIERLRVWAGR</sequence>
<feature type="transmembrane region" description="Helical" evidence="6">
    <location>
        <begin position="489"/>
        <end position="513"/>
    </location>
</feature>
<dbReference type="InterPro" id="IPR036259">
    <property type="entry name" value="MFS_trans_sf"/>
</dbReference>
<evidence type="ECO:0000256" key="2">
    <source>
        <dbReference type="ARBA" id="ARBA00022692"/>
    </source>
</evidence>
<dbReference type="GO" id="GO:0022857">
    <property type="term" value="F:transmembrane transporter activity"/>
    <property type="evidence" value="ECO:0007669"/>
    <property type="project" value="InterPro"/>
</dbReference>
<feature type="transmembrane region" description="Helical" evidence="6">
    <location>
        <begin position="61"/>
        <end position="79"/>
    </location>
</feature>
<feature type="transmembrane region" description="Helical" evidence="6">
    <location>
        <begin position="292"/>
        <end position="311"/>
    </location>
</feature>
<evidence type="ECO:0000256" key="6">
    <source>
        <dbReference type="SAM" id="Phobius"/>
    </source>
</evidence>
<dbReference type="Pfam" id="PF07690">
    <property type="entry name" value="MFS_1"/>
    <property type="match status" value="1"/>
</dbReference>
<feature type="compositionally biased region" description="Basic and acidic residues" evidence="5">
    <location>
        <begin position="17"/>
        <end position="29"/>
    </location>
</feature>
<feature type="transmembrane region" description="Helical" evidence="6">
    <location>
        <begin position="361"/>
        <end position="377"/>
    </location>
</feature>
<accession>A0A9P5PT38</accession>
<dbReference type="EMBL" id="JADNRY010000071">
    <property type="protein sequence ID" value="KAF9067585.1"/>
    <property type="molecule type" value="Genomic_DNA"/>
</dbReference>
<comment type="caution">
    <text evidence="7">The sequence shown here is derived from an EMBL/GenBank/DDBJ whole genome shotgun (WGS) entry which is preliminary data.</text>
</comment>
<keyword evidence="8" id="KW-1185">Reference proteome</keyword>
<organism evidence="7 8">
    <name type="scientific">Rhodocollybia butyracea</name>
    <dbReference type="NCBI Taxonomy" id="206335"/>
    <lineage>
        <taxon>Eukaryota</taxon>
        <taxon>Fungi</taxon>
        <taxon>Dikarya</taxon>
        <taxon>Basidiomycota</taxon>
        <taxon>Agaricomycotina</taxon>
        <taxon>Agaricomycetes</taxon>
        <taxon>Agaricomycetidae</taxon>
        <taxon>Agaricales</taxon>
        <taxon>Marasmiineae</taxon>
        <taxon>Omphalotaceae</taxon>
        <taxon>Rhodocollybia</taxon>
    </lineage>
</organism>
<dbReference type="PANTHER" id="PTHR23501">
    <property type="entry name" value="MAJOR FACILITATOR SUPERFAMILY"/>
    <property type="match status" value="1"/>
</dbReference>
<dbReference type="SUPFAM" id="SSF103473">
    <property type="entry name" value="MFS general substrate transporter"/>
    <property type="match status" value="1"/>
</dbReference>
<reference evidence="7" key="1">
    <citation type="submission" date="2020-11" db="EMBL/GenBank/DDBJ databases">
        <authorList>
            <consortium name="DOE Joint Genome Institute"/>
            <person name="Ahrendt S."/>
            <person name="Riley R."/>
            <person name="Andreopoulos W."/>
            <person name="Labutti K."/>
            <person name="Pangilinan J."/>
            <person name="Ruiz-Duenas F.J."/>
            <person name="Barrasa J.M."/>
            <person name="Sanchez-Garcia M."/>
            <person name="Camarero S."/>
            <person name="Miyauchi S."/>
            <person name="Serrano A."/>
            <person name="Linde D."/>
            <person name="Babiker R."/>
            <person name="Drula E."/>
            <person name="Ayuso-Fernandez I."/>
            <person name="Pacheco R."/>
            <person name="Padilla G."/>
            <person name="Ferreira P."/>
            <person name="Barriuso J."/>
            <person name="Kellner H."/>
            <person name="Castanera R."/>
            <person name="Alfaro M."/>
            <person name="Ramirez L."/>
            <person name="Pisabarro A.G."/>
            <person name="Kuo A."/>
            <person name="Tritt A."/>
            <person name="Lipzen A."/>
            <person name="He G."/>
            <person name="Yan M."/>
            <person name="Ng V."/>
            <person name="Cullen D."/>
            <person name="Martin F."/>
            <person name="Rosso M.-N."/>
            <person name="Henrissat B."/>
            <person name="Hibbett D."/>
            <person name="Martinez A.T."/>
            <person name="Grigoriev I.V."/>
        </authorList>
    </citation>
    <scope>NUCLEOTIDE SEQUENCE</scope>
    <source>
        <strain evidence="7">AH 40177</strain>
    </source>
</reference>
<dbReference type="PANTHER" id="PTHR23501:SF58">
    <property type="entry name" value="LOW AFFINITY HEME TRANSPORTER STR3"/>
    <property type="match status" value="1"/>
</dbReference>
<feature type="transmembrane region" description="Helical" evidence="6">
    <location>
        <begin position="99"/>
        <end position="119"/>
    </location>
</feature>